<dbReference type="PANTHER" id="PTHR18901:SF38">
    <property type="entry name" value="PSEUDOURIDINE-5'-PHOSPHATASE"/>
    <property type="match status" value="1"/>
</dbReference>
<dbReference type="InterPro" id="IPR023214">
    <property type="entry name" value="HAD_sf"/>
</dbReference>
<dbReference type="KEGG" id="cik:H0194_00355"/>
<dbReference type="Gene3D" id="3.40.50.1000">
    <property type="entry name" value="HAD superfamily/HAD-like"/>
    <property type="match status" value="1"/>
</dbReference>
<dbReference type="InterPro" id="IPR036412">
    <property type="entry name" value="HAD-like_sf"/>
</dbReference>
<dbReference type="AlphaFoldDB" id="A0A7G7CPP9"/>
<name>A0A7G7CPP9_9CORY</name>
<proteinExistence type="predicted"/>
<dbReference type="RefSeq" id="WP_185175939.1">
    <property type="nucleotide sequence ID" value="NZ_CP059404.1"/>
</dbReference>
<dbReference type="SFLD" id="SFLDG01129">
    <property type="entry name" value="C1.5:_HAD__Beta-PGM__Phosphata"/>
    <property type="match status" value="1"/>
</dbReference>
<protein>
    <submittedName>
        <fullName evidence="1">HAD family phosphatase</fullName>
    </submittedName>
</protein>
<dbReference type="CDD" id="cd07505">
    <property type="entry name" value="HAD_BPGM-like"/>
    <property type="match status" value="1"/>
</dbReference>
<dbReference type="NCBIfam" id="TIGR01509">
    <property type="entry name" value="HAD-SF-IA-v3"/>
    <property type="match status" value="1"/>
</dbReference>
<dbReference type="SFLD" id="SFLDS00003">
    <property type="entry name" value="Haloacid_Dehalogenase"/>
    <property type="match status" value="1"/>
</dbReference>
<dbReference type="Gene3D" id="1.10.150.240">
    <property type="entry name" value="Putative phosphatase, domain 2"/>
    <property type="match status" value="1"/>
</dbReference>
<dbReference type="PANTHER" id="PTHR18901">
    <property type="entry name" value="2-DEOXYGLUCOSE-6-PHOSPHATE PHOSPHATASE 2"/>
    <property type="match status" value="1"/>
</dbReference>
<dbReference type="InterPro" id="IPR023198">
    <property type="entry name" value="PGP-like_dom2"/>
</dbReference>
<organism evidence="1 2">
    <name type="scientific">Corynebacterium incognita</name>
    <dbReference type="NCBI Taxonomy" id="2754725"/>
    <lineage>
        <taxon>Bacteria</taxon>
        <taxon>Bacillati</taxon>
        <taxon>Actinomycetota</taxon>
        <taxon>Actinomycetes</taxon>
        <taxon>Mycobacteriales</taxon>
        <taxon>Corynebacteriaceae</taxon>
        <taxon>Corynebacterium</taxon>
    </lineage>
</organism>
<dbReference type="SFLD" id="SFLDG01135">
    <property type="entry name" value="C1.5.6:_HAD__Beta-PGM__Phospha"/>
    <property type="match status" value="1"/>
</dbReference>
<sequence length="233" mass="25292">MTLKPAAIFWDMDGTLTDSEPLWAIATFELSEKLGKRITPEVRALTVGSSFGRTLQICADYAGYILQPGDEERLRAEMFDRVCELFEQELDTFDGIRELLTDLRALDIPMLLTTNTERQVADFAIDAIGRDFFIDTICGDEVPQPKPAPDMYLMAAQSVGAPPSECLVFEDSTAGMTAAIDAGCRVVGLPETDSVTVPQGVVPIGELSGARHLAGASAGDVLGWFNDTRLLAR</sequence>
<accession>A0A7G7CPP9</accession>
<gene>
    <name evidence="1" type="ORF">H0194_00355</name>
</gene>
<evidence type="ECO:0000313" key="2">
    <source>
        <dbReference type="Proteomes" id="UP000515743"/>
    </source>
</evidence>
<dbReference type="Pfam" id="PF00702">
    <property type="entry name" value="Hydrolase"/>
    <property type="match status" value="1"/>
</dbReference>
<dbReference type="Proteomes" id="UP000515743">
    <property type="component" value="Chromosome"/>
</dbReference>
<dbReference type="InterPro" id="IPR006439">
    <property type="entry name" value="HAD-SF_hydro_IA"/>
</dbReference>
<evidence type="ECO:0000313" key="1">
    <source>
        <dbReference type="EMBL" id="QNE89565.1"/>
    </source>
</evidence>
<keyword evidence="2" id="KW-1185">Reference proteome</keyword>
<dbReference type="EMBL" id="CP059404">
    <property type="protein sequence ID" value="QNE89565.1"/>
    <property type="molecule type" value="Genomic_DNA"/>
</dbReference>
<dbReference type="SUPFAM" id="SSF56784">
    <property type="entry name" value="HAD-like"/>
    <property type="match status" value="1"/>
</dbReference>
<reference evidence="1 2" key="1">
    <citation type="submission" date="2020-07" db="EMBL/GenBank/DDBJ databases">
        <title>Complete genome and description of Corynebacterium incognita strain Marseille-Q3630 sp. nov.</title>
        <authorList>
            <person name="Boxberger M."/>
        </authorList>
    </citation>
    <scope>NUCLEOTIDE SEQUENCE [LARGE SCALE GENOMIC DNA]</scope>
    <source>
        <strain evidence="1 2">Marseille-Q3630</strain>
    </source>
</reference>